<dbReference type="Proteomes" id="UP000003136">
    <property type="component" value="Unassembled WGS sequence"/>
</dbReference>
<sequence length="263" mass="30083">MVGWFTDICDMFIKFVGTGWFHWLIAAIILVAGSVKNTHFRHKFLYPAAMILIVFFCPLVYGTIGIRFLNGMYWRILWLVPVSVIIAIGGTWLVMRFNNYILKAVTLALTVCVIAMSGRPMFSKDNYVPAQNEYQLPQVTIDIADAIISDSLAADTGAYPTVVVPDEMLCSMRQYTTKIRLLYGRDAYAYIFNELEEMKAVVHNEMIRQTPDIGKLAVYAKAKNVDYIVFSSVNHKGYQDINMHGYEFVKNVDGYDIYMRQED</sequence>
<evidence type="ECO:0000313" key="2">
    <source>
        <dbReference type="EMBL" id="EEC55845.1"/>
    </source>
</evidence>
<dbReference type="eggNOG" id="ENOG5032SAY">
    <property type="taxonomic scope" value="Bacteria"/>
</dbReference>
<reference evidence="2 3" key="2">
    <citation type="submission" date="2008-11" db="EMBL/GenBank/DDBJ databases">
        <authorList>
            <person name="Fulton L."/>
            <person name="Clifton S."/>
            <person name="Fulton B."/>
            <person name="Xu J."/>
            <person name="Minx P."/>
            <person name="Pepin K.H."/>
            <person name="Johnson M."/>
            <person name="Bhonagiri V."/>
            <person name="Nash W.E."/>
            <person name="Mardis E.R."/>
            <person name="Wilson R.K."/>
        </authorList>
    </citation>
    <scope>NUCLEOTIDE SEQUENCE [LARGE SCALE GENOMIC DNA]</scope>
    <source>
        <strain evidence="2 3">ATCC 43243</strain>
    </source>
</reference>
<organism evidence="2 3">
    <name type="scientific">[Bacteroides] pectinophilus ATCC 43243</name>
    <dbReference type="NCBI Taxonomy" id="483218"/>
    <lineage>
        <taxon>Bacteria</taxon>
        <taxon>Bacillati</taxon>
        <taxon>Bacillota</taxon>
        <taxon>Clostridia</taxon>
        <taxon>Eubacteriales</taxon>
    </lineage>
</organism>
<keyword evidence="1" id="KW-0472">Membrane</keyword>
<dbReference type="STRING" id="483218.BACPEC_02352"/>
<comment type="caution">
    <text evidence="2">The sequence shown here is derived from an EMBL/GenBank/DDBJ whole genome shotgun (WGS) entry which is preliminary data.</text>
</comment>
<evidence type="ECO:0000256" key="1">
    <source>
        <dbReference type="SAM" id="Phobius"/>
    </source>
</evidence>
<name>B7AUF4_9FIRM</name>
<gene>
    <name evidence="2" type="ORF">BACPEC_02352</name>
</gene>
<evidence type="ECO:0000313" key="3">
    <source>
        <dbReference type="Proteomes" id="UP000003136"/>
    </source>
</evidence>
<keyword evidence="1" id="KW-1133">Transmembrane helix</keyword>
<accession>B7AUF4</accession>
<dbReference type="AlphaFoldDB" id="B7AUF4"/>
<proteinExistence type="predicted"/>
<feature type="transmembrane region" description="Helical" evidence="1">
    <location>
        <begin position="12"/>
        <end position="32"/>
    </location>
</feature>
<dbReference type="HOGENOM" id="CLU_089268_0_0_9"/>
<keyword evidence="1" id="KW-0812">Transmembrane</keyword>
<feature type="transmembrane region" description="Helical" evidence="1">
    <location>
        <begin position="100"/>
        <end position="118"/>
    </location>
</feature>
<keyword evidence="3" id="KW-1185">Reference proteome</keyword>
<reference evidence="2 3" key="1">
    <citation type="submission" date="2008-11" db="EMBL/GenBank/DDBJ databases">
        <title>Draft genome sequence of Bacteroides pectinophilus (ATCC 43243).</title>
        <authorList>
            <person name="Sudarsanam P."/>
            <person name="Ley R."/>
            <person name="Guruge J."/>
            <person name="Turnbaugh P.J."/>
            <person name="Mahowald M."/>
            <person name="Liep D."/>
            <person name="Gordon J."/>
        </authorList>
    </citation>
    <scope>NUCLEOTIDE SEQUENCE [LARGE SCALE GENOMIC DNA]</scope>
    <source>
        <strain evidence="2 3">ATCC 43243</strain>
    </source>
</reference>
<feature type="transmembrane region" description="Helical" evidence="1">
    <location>
        <begin position="76"/>
        <end position="94"/>
    </location>
</feature>
<dbReference type="EMBL" id="ABVQ01000037">
    <property type="protein sequence ID" value="EEC55845.1"/>
    <property type="molecule type" value="Genomic_DNA"/>
</dbReference>
<feature type="transmembrane region" description="Helical" evidence="1">
    <location>
        <begin position="44"/>
        <end position="64"/>
    </location>
</feature>
<protein>
    <submittedName>
        <fullName evidence="2">Uncharacterized protein</fullName>
    </submittedName>
</protein>